<reference evidence="2" key="1">
    <citation type="submission" date="2017-03" db="EMBL/GenBank/DDBJ databases">
        <authorList>
            <consortium name="AG Boll"/>
        </authorList>
    </citation>
    <scope>NUCLEOTIDE SEQUENCE [LARGE SCALE GENOMIC DNA]</scope>
    <source>
        <strain evidence="2">Chol</strain>
    </source>
</reference>
<keyword evidence="3" id="KW-1185">Reference proteome</keyword>
<dbReference type="Gene3D" id="6.10.30.10">
    <property type="match status" value="1"/>
</dbReference>
<feature type="domain" description="ChsH2 C-terminal OB-fold" evidence="1">
    <location>
        <begin position="65"/>
        <end position="130"/>
    </location>
</feature>
<evidence type="ECO:0000259" key="1">
    <source>
        <dbReference type="Pfam" id="PF01796"/>
    </source>
</evidence>
<protein>
    <recommendedName>
        <fullName evidence="1">ChsH2 C-terminal OB-fold domain-containing protein</fullName>
    </recommendedName>
</protein>
<dbReference type="PANTHER" id="PTHR34075">
    <property type="entry name" value="BLR3430 PROTEIN"/>
    <property type="match status" value="1"/>
</dbReference>
<dbReference type="EMBL" id="LT837803">
    <property type="protein sequence ID" value="SMB21585.1"/>
    <property type="molecule type" value="Genomic_DNA"/>
</dbReference>
<dbReference type="Proteomes" id="UP000242886">
    <property type="component" value="Chromosome SDENCHOL"/>
</dbReference>
<dbReference type="RefSeq" id="WP_197706811.1">
    <property type="nucleotide sequence ID" value="NZ_LT837803.1"/>
</dbReference>
<accession>A0A7Z7HPD5</accession>
<dbReference type="SUPFAM" id="SSF50249">
    <property type="entry name" value="Nucleic acid-binding proteins"/>
    <property type="match status" value="1"/>
</dbReference>
<dbReference type="InterPro" id="IPR002878">
    <property type="entry name" value="ChsH2_C"/>
</dbReference>
<dbReference type="PANTHER" id="PTHR34075:SF5">
    <property type="entry name" value="BLR3430 PROTEIN"/>
    <property type="match status" value="1"/>
</dbReference>
<gene>
    <name evidence="2" type="ORF">SDENCHOL_10366</name>
</gene>
<evidence type="ECO:0000313" key="2">
    <source>
        <dbReference type="EMBL" id="SMB21585.1"/>
    </source>
</evidence>
<name>A0A7Z7HPD5_9PROT</name>
<proteinExistence type="predicted"/>
<dbReference type="InterPro" id="IPR052513">
    <property type="entry name" value="Thioester_dehydratase-like"/>
</dbReference>
<dbReference type="AlphaFoldDB" id="A0A7Z7HPD5"/>
<dbReference type="Pfam" id="PF01796">
    <property type="entry name" value="OB_ChsH2_C"/>
    <property type="match status" value="1"/>
</dbReference>
<sequence length="177" mass="19457">MSEKIEMIECPVTLDYNFSAGAAPTRFLRGMKEGKLIGQRSPLTGKVIVPPRGACPESGLPTTEEVPLPDTATVITFTIVHLPIPTSKLDPPFIVANLVLDGSDQTFIHLVSGCANEDVKIGMRVKAVWKDKSEWDYSMDNIAYFEPTGEPPVDIEELKAKRLAEAKRFQQTKAGNK</sequence>
<evidence type="ECO:0000313" key="3">
    <source>
        <dbReference type="Proteomes" id="UP000242886"/>
    </source>
</evidence>
<dbReference type="InterPro" id="IPR012340">
    <property type="entry name" value="NA-bd_OB-fold"/>
</dbReference>
<organism evidence="2 3">
    <name type="scientific">Sterolibacterium denitrificans</name>
    <dbReference type="NCBI Taxonomy" id="157592"/>
    <lineage>
        <taxon>Bacteria</taxon>
        <taxon>Pseudomonadati</taxon>
        <taxon>Pseudomonadota</taxon>
        <taxon>Betaproteobacteria</taxon>
        <taxon>Nitrosomonadales</taxon>
        <taxon>Sterolibacteriaceae</taxon>
        <taxon>Sterolibacterium</taxon>
    </lineage>
</organism>